<evidence type="ECO:0000313" key="3">
    <source>
        <dbReference type="Proteomes" id="UP000467840"/>
    </source>
</evidence>
<dbReference type="Proteomes" id="UP000467840">
    <property type="component" value="Chromosome 16"/>
</dbReference>
<dbReference type="AlphaFoldDB" id="A0A6A6LR22"/>
<accession>A0A6A6LR22</accession>
<organism evidence="2 3">
    <name type="scientific">Hevea brasiliensis</name>
    <name type="common">Para rubber tree</name>
    <name type="synonym">Siphonia brasiliensis</name>
    <dbReference type="NCBI Taxonomy" id="3981"/>
    <lineage>
        <taxon>Eukaryota</taxon>
        <taxon>Viridiplantae</taxon>
        <taxon>Streptophyta</taxon>
        <taxon>Embryophyta</taxon>
        <taxon>Tracheophyta</taxon>
        <taxon>Spermatophyta</taxon>
        <taxon>Magnoliopsida</taxon>
        <taxon>eudicotyledons</taxon>
        <taxon>Gunneridae</taxon>
        <taxon>Pentapetalae</taxon>
        <taxon>rosids</taxon>
        <taxon>fabids</taxon>
        <taxon>Malpighiales</taxon>
        <taxon>Euphorbiaceae</taxon>
        <taxon>Crotonoideae</taxon>
        <taxon>Micrandreae</taxon>
        <taxon>Hevea</taxon>
    </lineage>
</organism>
<name>A0A6A6LR22_HEVBR</name>
<comment type="caution">
    <text evidence="2">The sequence shown here is derived from an EMBL/GenBank/DDBJ whole genome shotgun (WGS) entry which is preliminary data.</text>
</comment>
<sequence length="159" mass="17936">MDSANVNEEMGTPDEASNHADCSGFLSQGNEVQEEAHDGQCQQANTIQKQRRKSTPILELLDLYSKLSSVGKNKEKRKHSKKAFVASDNDIKRRNDFLLLLPRSNETEATTVLSPSKEPAQIFELGKDLEFEYEKEDNFVMNHYVNIIKGDLCLCNNNG</sequence>
<reference evidence="2 3" key="1">
    <citation type="journal article" date="2020" name="Mol. Plant">
        <title>The Chromosome-Based Rubber Tree Genome Provides New Insights into Spurge Genome Evolution and Rubber Biosynthesis.</title>
        <authorList>
            <person name="Liu J."/>
            <person name="Shi C."/>
            <person name="Shi C.C."/>
            <person name="Li W."/>
            <person name="Zhang Q.J."/>
            <person name="Zhang Y."/>
            <person name="Li K."/>
            <person name="Lu H.F."/>
            <person name="Shi C."/>
            <person name="Zhu S.T."/>
            <person name="Xiao Z.Y."/>
            <person name="Nan H."/>
            <person name="Yue Y."/>
            <person name="Zhu X.G."/>
            <person name="Wu Y."/>
            <person name="Hong X.N."/>
            <person name="Fan G.Y."/>
            <person name="Tong Y."/>
            <person name="Zhang D."/>
            <person name="Mao C.L."/>
            <person name="Liu Y.L."/>
            <person name="Hao S.J."/>
            <person name="Liu W.Q."/>
            <person name="Lv M.Q."/>
            <person name="Zhang H.B."/>
            <person name="Liu Y."/>
            <person name="Hu-Tang G.R."/>
            <person name="Wang J.P."/>
            <person name="Wang J.H."/>
            <person name="Sun Y.H."/>
            <person name="Ni S.B."/>
            <person name="Chen W.B."/>
            <person name="Zhang X.C."/>
            <person name="Jiao Y.N."/>
            <person name="Eichler E.E."/>
            <person name="Li G.H."/>
            <person name="Liu X."/>
            <person name="Gao L.Z."/>
        </authorList>
    </citation>
    <scope>NUCLEOTIDE SEQUENCE [LARGE SCALE GENOMIC DNA]</scope>
    <source>
        <strain evidence="3">cv. GT1</strain>
        <tissue evidence="2">Leaf</tissue>
    </source>
</reference>
<protein>
    <submittedName>
        <fullName evidence="2">Uncharacterized protein</fullName>
    </submittedName>
</protein>
<evidence type="ECO:0000256" key="1">
    <source>
        <dbReference type="SAM" id="MobiDB-lite"/>
    </source>
</evidence>
<dbReference type="EMBL" id="JAAGAX010000009">
    <property type="protein sequence ID" value="KAF2303890.1"/>
    <property type="molecule type" value="Genomic_DNA"/>
</dbReference>
<feature type="region of interest" description="Disordered" evidence="1">
    <location>
        <begin position="1"/>
        <end position="52"/>
    </location>
</feature>
<evidence type="ECO:0000313" key="2">
    <source>
        <dbReference type="EMBL" id="KAF2303890.1"/>
    </source>
</evidence>
<proteinExistence type="predicted"/>
<gene>
    <name evidence="2" type="ORF">GH714_024141</name>
</gene>
<keyword evidence="3" id="KW-1185">Reference proteome</keyword>